<protein>
    <submittedName>
        <fullName evidence="6">Matrixin</fullName>
    </submittedName>
</protein>
<evidence type="ECO:0000259" key="5">
    <source>
        <dbReference type="Pfam" id="PF00413"/>
    </source>
</evidence>
<evidence type="ECO:0000313" key="7">
    <source>
        <dbReference type="Proteomes" id="UP000280501"/>
    </source>
</evidence>
<evidence type="ECO:0000256" key="4">
    <source>
        <dbReference type="ARBA" id="ARBA00022833"/>
    </source>
</evidence>
<comment type="caution">
    <text evidence="6">The sequence shown here is derived from an EMBL/GenBank/DDBJ whole genome shotgun (WGS) entry which is preliminary data.</text>
</comment>
<keyword evidence="4" id="KW-0862">Zinc</keyword>
<keyword evidence="7" id="KW-1185">Reference proteome</keyword>
<dbReference type="RefSeq" id="WP_123815755.1">
    <property type="nucleotide sequence ID" value="NZ_RKQZ01000001.1"/>
</dbReference>
<evidence type="ECO:0000256" key="1">
    <source>
        <dbReference type="ARBA" id="ARBA00022670"/>
    </source>
</evidence>
<reference evidence="6 7" key="1">
    <citation type="submission" date="2018-11" db="EMBL/GenBank/DDBJ databases">
        <title>Sequencing the genomes of 1000 actinobacteria strains.</title>
        <authorList>
            <person name="Klenk H.-P."/>
        </authorList>
    </citation>
    <scope>NUCLEOTIDE SEQUENCE [LARGE SCALE GENOMIC DNA]</scope>
    <source>
        <strain evidence="6 7">DSM 15700</strain>
    </source>
</reference>
<dbReference type="Gene3D" id="3.40.390.10">
    <property type="entry name" value="Collagenase (Catalytic Domain)"/>
    <property type="match status" value="1"/>
</dbReference>
<feature type="domain" description="Peptidase M10 metallopeptidase" evidence="5">
    <location>
        <begin position="218"/>
        <end position="257"/>
    </location>
</feature>
<dbReference type="InterPro" id="IPR001818">
    <property type="entry name" value="Pept_M10_metallopeptidase"/>
</dbReference>
<accession>A0A3N4YPB8</accession>
<dbReference type="InterPro" id="IPR024079">
    <property type="entry name" value="MetalloPept_cat_dom_sf"/>
</dbReference>
<evidence type="ECO:0000313" key="6">
    <source>
        <dbReference type="EMBL" id="RPF22899.1"/>
    </source>
</evidence>
<keyword evidence="3" id="KW-0378">Hydrolase</keyword>
<keyword evidence="1" id="KW-0645">Protease</keyword>
<dbReference type="SUPFAM" id="SSF55486">
    <property type="entry name" value="Metalloproteases ('zincins'), catalytic domain"/>
    <property type="match status" value="1"/>
</dbReference>
<evidence type="ECO:0000256" key="2">
    <source>
        <dbReference type="ARBA" id="ARBA00022723"/>
    </source>
</evidence>
<keyword evidence="2" id="KW-0479">Metal-binding</keyword>
<dbReference type="Pfam" id="PF00413">
    <property type="entry name" value="Peptidase_M10"/>
    <property type="match status" value="1"/>
</dbReference>
<dbReference type="GO" id="GO:0031012">
    <property type="term" value="C:extracellular matrix"/>
    <property type="evidence" value="ECO:0007669"/>
    <property type="project" value="InterPro"/>
</dbReference>
<dbReference type="GO" id="GO:0006508">
    <property type="term" value="P:proteolysis"/>
    <property type="evidence" value="ECO:0007669"/>
    <property type="project" value="UniProtKB-KW"/>
</dbReference>
<name>A0A3N4YPB8_9MICO</name>
<proteinExistence type="predicted"/>
<dbReference type="OrthoDB" id="4297752at2"/>
<gene>
    <name evidence="6" type="ORF">EDD34_3575</name>
</gene>
<dbReference type="GO" id="GO:0008270">
    <property type="term" value="F:zinc ion binding"/>
    <property type="evidence" value="ECO:0007669"/>
    <property type="project" value="InterPro"/>
</dbReference>
<dbReference type="Proteomes" id="UP000280501">
    <property type="component" value="Unassembled WGS sequence"/>
</dbReference>
<dbReference type="EMBL" id="RKQZ01000001">
    <property type="protein sequence ID" value="RPF22899.1"/>
    <property type="molecule type" value="Genomic_DNA"/>
</dbReference>
<dbReference type="GO" id="GO:0004222">
    <property type="term" value="F:metalloendopeptidase activity"/>
    <property type="evidence" value="ECO:0007669"/>
    <property type="project" value="InterPro"/>
</dbReference>
<dbReference type="AlphaFoldDB" id="A0A3N4YPB8"/>
<organism evidence="6 7">
    <name type="scientific">Myceligenerans xiligouense</name>
    <dbReference type="NCBI Taxonomy" id="253184"/>
    <lineage>
        <taxon>Bacteria</taxon>
        <taxon>Bacillati</taxon>
        <taxon>Actinomycetota</taxon>
        <taxon>Actinomycetes</taxon>
        <taxon>Micrococcales</taxon>
        <taxon>Promicromonosporaceae</taxon>
        <taxon>Myceligenerans</taxon>
    </lineage>
</organism>
<evidence type="ECO:0000256" key="3">
    <source>
        <dbReference type="ARBA" id="ARBA00022801"/>
    </source>
</evidence>
<sequence>MRRVARTLFTLTVFAVVAALLITVGLPQLRQVLGLEQQASMEPFVWRPDGSGDAGLRPRIDGVPIPSVPEDARPERVLPAVDPGPGGAHAFEHLADDGTPVRHDPCRPLHYVVRTDGMPAAVLAEIRDAVERVEQASGLRFEEDGATQEGPVERRKPIQPERYGDRWAPLLITWAGADEVPALDRDVAGLGGATMVTVDGAPRLVTGAVTLNEDVLDRWLYTPGGRDYIETVAVHELGHALGLEHVDDPTQVMYPEGSLDVRDLGDGDREGLALAGRGECHTDT</sequence>